<dbReference type="PANTHER" id="PTHR12110:SF48">
    <property type="entry name" value="BLL3656 PROTEIN"/>
    <property type="match status" value="1"/>
</dbReference>
<keyword evidence="3" id="KW-1185">Reference proteome</keyword>
<dbReference type="InterPro" id="IPR050312">
    <property type="entry name" value="IolE/XylAMocC-like"/>
</dbReference>
<evidence type="ECO:0000259" key="1">
    <source>
        <dbReference type="Pfam" id="PF01261"/>
    </source>
</evidence>
<dbReference type="InterPro" id="IPR036237">
    <property type="entry name" value="Xyl_isomerase-like_sf"/>
</dbReference>
<organism evidence="2 3">
    <name type="scientific">Paenibacillus phyllosphaerae</name>
    <dbReference type="NCBI Taxonomy" id="274593"/>
    <lineage>
        <taxon>Bacteria</taxon>
        <taxon>Bacillati</taxon>
        <taxon>Bacillota</taxon>
        <taxon>Bacilli</taxon>
        <taxon>Bacillales</taxon>
        <taxon>Paenibacillaceae</taxon>
        <taxon>Paenibacillus</taxon>
    </lineage>
</organism>
<keyword evidence="2" id="KW-0413">Isomerase</keyword>
<accession>A0A7W5FRG1</accession>
<protein>
    <submittedName>
        <fullName evidence="2">Sugar phosphate isomerase/epimerase</fullName>
    </submittedName>
</protein>
<comment type="caution">
    <text evidence="2">The sequence shown here is derived from an EMBL/GenBank/DDBJ whole genome shotgun (WGS) entry which is preliminary data.</text>
</comment>
<dbReference type="RefSeq" id="WP_183604525.1">
    <property type="nucleotide sequence ID" value="NZ_JACHXK010000033.1"/>
</dbReference>
<evidence type="ECO:0000313" key="3">
    <source>
        <dbReference type="Proteomes" id="UP000570361"/>
    </source>
</evidence>
<gene>
    <name evidence="2" type="ORF">FHS18_006611</name>
</gene>
<evidence type="ECO:0000313" key="2">
    <source>
        <dbReference type="EMBL" id="MBB3114490.1"/>
    </source>
</evidence>
<dbReference type="Pfam" id="PF01261">
    <property type="entry name" value="AP_endonuc_2"/>
    <property type="match status" value="1"/>
</dbReference>
<dbReference type="Gene3D" id="3.20.20.150">
    <property type="entry name" value="Divalent-metal-dependent TIM barrel enzymes"/>
    <property type="match status" value="1"/>
</dbReference>
<dbReference type="AlphaFoldDB" id="A0A7W5FRG1"/>
<sequence>MFPFKAALNASTLFPFRLTVPEFIRVAADAGYDGVELWVSDIERYLADGGTAEALRACLDEAGLTFANAIAFFRWADKDPAVREAAFLQAEQEMKLLQELGCLAIAAPPYGDVAACSPEEFAASLDRLVQLGRRIGIEPYLEFWGRAPKLSTLSEAVEISSLCGETGIKLLLDPFHMYTGGSAIPEIERLNGDRIGIFHVNDYPSEPDVTVIADNHRVFPGKGIAPSREIASTLHRIGYEGYLSLELFLEHYEGLSALEVARKGLAAMKETYAIEEE</sequence>
<dbReference type="InterPro" id="IPR013022">
    <property type="entry name" value="Xyl_isomerase-like_TIM-brl"/>
</dbReference>
<dbReference type="EMBL" id="JACHXK010000033">
    <property type="protein sequence ID" value="MBB3114490.1"/>
    <property type="molecule type" value="Genomic_DNA"/>
</dbReference>
<proteinExistence type="predicted"/>
<reference evidence="2 3" key="1">
    <citation type="submission" date="2020-08" db="EMBL/GenBank/DDBJ databases">
        <title>Genomic Encyclopedia of Type Strains, Phase III (KMG-III): the genomes of soil and plant-associated and newly described type strains.</title>
        <authorList>
            <person name="Whitman W."/>
        </authorList>
    </citation>
    <scope>NUCLEOTIDE SEQUENCE [LARGE SCALE GENOMIC DNA]</scope>
    <source>
        <strain evidence="2 3">CECT 5862</strain>
    </source>
</reference>
<feature type="domain" description="Xylose isomerase-like TIM barrel" evidence="1">
    <location>
        <begin position="25"/>
        <end position="270"/>
    </location>
</feature>
<dbReference type="GO" id="GO:0016853">
    <property type="term" value="F:isomerase activity"/>
    <property type="evidence" value="ECO:0007669"/>
    <property type="project" value="UniProtKB-KW"/>
</dbReference>
<name>A0A7W5FRG1_9BACL</name>
<dbReference type="Proteomes" id="UP000570361">
    <property type="component" value="Unassembled WGS sequence"/>
</dbReference>
<dbReference type="SUPFAM" id="SSF51658">
    <property type="entry name" value="Xylose isomerase-like"/>
    <property type="match status" value="1"/>
</dbReference>
<dbReference type="PANTHER" id="PTHR12110">
    <property type="entry name" value="HYDROXYPYRUVATE ISOMERASE"/>
    <property type="match status" value="1"/>
</dbReference>